<dbReference type="AlphaFoldDB" id="A0A9P7B438"/>
<dbReference type="OrthoDB" id="277109at2759"/>
<evidence type="ECO:0000256" key="2">
    <source>
        <dbReference type="ARBA" id="ARBA00005287"/>
    </source>
</evidence>
<dbReference type="GO" id="GO:0005681">
    <property type="term" value="C:spliceosomal complex"/>
    <property type="evidence" value="ECO:0007669"/>
    <property type="project" value="TreeGrafter"/>
</dbReference>
<name>A0A9P7B438_MAUEX</name>
<evidence type="ECO:0000256" key="3">
    <source>
        <dbReference type="ARBA" id="ARBA00023242"/>
    </source>
</evidence>
<evidence type="ECO:0000313" key="4">
    <source>
        <dbReference type="EMBL" id="KAG0657556.1"/>
    </source>
</evidence>
<evidence type="ECO:0000313" key="5">
    <source>
        <dbReference type="Proteomes" id="UP000750334"/>
    </source>
</evidence>
<comment type="subcellular location">
    <subcellularLocation>
        <location evidence="1">Nucleus</location>
    </subcellularLocation>
</comment>
<dbReference type="PANTHER" id="PTHR19411">
    <property type="entry name" value="PROTEIN BUD31-RELATED"/>
    <property type="match status" value="1"/>
</dbReference>
<comment type="caution">
    <text evidence="4">The sequence shown here is derived from an EMBL/GenBank/DDBJ whole genome shotgun (WGS) entry which is preliminary data.</text>
</comment>
<accession>A0A9P7B438</accession>
<sequence length="157" mass="18395">MPRIVTRRTKKAPEGFSKIEPTLQDFEVRLKDIQDTKESKVSSKGNENLWKIMQVHHERSRYIYTLFYKRKLISRDLYQWLLREKYADKQLIAKWRKKGYEKLCCLRCIQTGESNNGTTCICRVPHAQLEHDAANKGTKITFKQCVHCGCHGCASTD</sequence>
<dbReference type="PANTHER" id="PTHR19411:SF0">
    <property type="entry name" value="PROTEIN BUD31 HOMOLOG"/>
    <property type="match status" value="1"/>
</dbReference>
<dbReference type="GO" id="GO:0000398">
    <property type="term" value="P:mRNA splicing, via spliceosome"/>
    <property type="evidence" value="ECO:0007669"/>
    <property type="project" value="TreeGrafter"/>
</dbReference>
<dbReference type="PROSITE" id="PS00997">
    <property type="entry name" value="G10_1"/>
    <property type="match status" value="1"/>
</dbReference>
<dbReference type="InterPro" id="IPR018230">
    <property type="entry name" value="BUD31/G10-rel_CS"/>
</dbReference>
<comment type="similarity">
    <text evidence="2">Belongs to the BUD31 (G10) family.</text>
</comment>
<gene>
    <name evidence="4" type="primary">BUD31</name>
    <name evidence="4" type="ORF">C6P45_002411</name>
</gene>
<dbReference type="EMBL" id="PUHR01000234">
    <property type="protein sequence ID" value="KAG0657556.1"/>
    <property type="molecule type" value="Genomic_DNA"/>
</dbReference>
<evidence type="ECO:0000256" key="1">
    <source>
        <dbReference type="ARBA" id="ARBA00004123"/>
    </source>
</evidence>
<proteinExistence type="inferred from homology"/>
<keyword evidence="5" id="KW-1185">Reference proteome</keyword>
<dbReference type="PROSITE" id="PS00998">
    <property type="entry name" value="G10_2"/>
    <property type="match status" value="1"/>
</dbReference>
<dbReference type="PRINTS" id="PR00322">
    <property type="entry name" value="G10"/>
</dbReference>
<organism evidence="4 5">
    <name type="scientific">Maudiozyma exigua</name>
    <name type="common">Yeast</name>
    <name type="synonym">Kazachstania exigua</name>
    <dbReference type="NCBI Taxonomy" id="34358"/>
    <lineage>
        <taxon>Eukaryota</taxon>
        <taxon>Fungi</taxon>
        <taxon>Dikarya</taxon>
        <taxon>Ascomycota</taxon>
        <taxon>Saccharomycotina</taxon>
        <taxon>Saccharomycetes</taxon>
        <taxon>Saccharomycetales</taxon>
        <taxon>Saccharomycetaceae</taxon>
        <taxon>Maudiozyma</taxon>
    </lineage>
</organism>
<dbReference type="Pfam" id="PF01125">
    <property type="entry name" value="BUD31"/>
    <property type="match status" value="1"/>
</dbReference>
<dbReference type="InterPro" id="IPR001748">
    <property type="entry name" value="BUD31"/>
</dbReference>
<dbReference type="Proteomes" id="UP000750334">
    <property type="component" value="Unassembled WGS sequence"/>
</dbReference>
<keyword evidence="3" id="KW-0539">Nucleus</keyword>
<protein>
    <submittedName>
        <fullName evidence="4">Component of the SF3b subcomplex of the U2 snRNP</fullName>
    </submittedName>
</protein>
<reference evidence="4 5" key="1">
    <citation type="submission" date="2020-11" db="EMBL/GenBank/DDBJ databases">
        <title>Kefir isolates.</title>
        <authorList>
            <person name="Marcisauskas S."/>
            <person name="Kim Y."/>
            <person name="Blasche S."/>
        </authorList>
    </citation>
    <scope>NUCLEOTIDE SEQUENCE [LARGE SCALE GENOMIC DNA]</scope>
    <source>
        <strain evidence="4 5">OG2</strain>
    </source>
</reference>